<keyword evidence="2 3" id="KW-0802">TPR repeat</keyword>
<keyword evidence="5" id="KW-1185">Reference proteome</keyword>
<dbReference type="InterPro" id="IPR011990">
    <property type="entry name" value="TPR-like_helical_dom_sf"/>
</dbReference>
<dbReference type="PANTHER" id="PTHR44943">
    <property type="entry name" value="CELLULOSE SYNTHASE OPERON PROTEIN C"/>
    <property type="match status" value="1"/>
</dbReference>
<evidence type="ECO:0000256" key="3">
    <source>
        <dbReference type="PROSITE-ProRule" id="PRU00339"/>
    </source>
</evidence>
<name>A0AAU9J0Q6_9CILI</name>
<dbReference type="Pfam" id="PF13414">
    <property type="entry name" value="TPR_11"/>
    <property type="match status" value="1"/>
</dbReference>
<dbReference type="InterPro" id="IPR019734">
    <property type="entry name" value="TPR_rpt"/>
</dbReference>
<dbReference type="InterPro" id="IPR051685">
    <property type="entry name" value="Ycf3/AcsC/BcsC/TPR_MFPF"/>
</dbReference>
<protein>
    <recommendedName>
        <fullName evidence="6">Tetratricopeptide repeat protein</fullName>
    </recommendedName>
</protein>
<comment type="caution">
    <text evidence="4">The sequence shown here is derived from an EMBL/GenBank/DDBJ whole genome shotgun (WGS) entry which is preliminary data.</text>
</comment>
<dbReference type="SMART" id="SM00028">
    <property type="entry name" value="TPR"/>
    <property type="match status" value="1"/>
</dbReference>
<evidence type="ECO:0000256" key="1">
    <source>
        <dbReference type="ARBA" id="ARBA00022737"/>
    </source>
</evidence>
<evidence type="ECO:0000256" key="2">
    <source>
        <dbReference type="ARBA" id="ARBA00022803"/>
    </source>
</evidence>
<reference evidence="4" key="1">
    <citation type="submission" date="2021-09" db="EMBL/GenBank/DDBJ databases">
        <authorList>
            <consortium name="AG Swart"/>
            <person name="Singh M."/>
            <person name="Singh A."/>
            <person name="Seah K."/>
            <person name="Emmerich C."/>
        </authorList>
    </citation>
    <scope>NUCLEOTIDE SEQUENCE</scope>
    <source>
        <strain evidence="4">ATCC30299</strain>
    </source>
</reference>
<dbReference type="SUPFAM" id="SSF48452">
    <property type="entry name" value="TPR-like"/>
    <property type="match status" value="1"/>
</dbReference>
<dbReference type="EMBL" id="CAJZBQ010000028">
    <property type="protein sequence ID" value="CAG9321667.1"/>
    <property type="molecule type" value="Genomic_DNA"/>
</dbReference>
<proteinExistence type="predicted"/>
<keyword evidence="1" id="KW-0677">Repeat</keyword>
<feature type="repeat" description="TPR" evidence="3">
    <location>
        <begin position="7"/>
        <end position="40"/>
    </location>
</feature>
<gene>
    <name evidence="4" type="ORF">BSTOLATCC_MIC28942</name>
</gene>
<evidence type="ECO:0000313" key="5">
    <source>
        <dbReference type="Proteomes" id="UP001162131"/>
    </source>
</evidence>
<evidence type="ECO:0000313" key="4">
    <source>
        <dbReference type="EMBL" id="CAG9321667.1"/>
    </source>
</evidence>
<dbReference type="PANTHER" id="PTHR44943:SF4">
    <property type="entry name" value="TPR REPEAT-CONTAINING PROTEIN MJ0798"/>
    <property type="match status" value="1"/>
</dbReference>
<accession>A0AAU9J0Q6</accession>
<dbReference type="Proteomes" id="UP001162131">
    <property type="component" value="Unassembled WGS sequence"/>
</dbReference>
<dbReference type="AlphaFoldDB" id="A0AAU9J0Q6"/>
<sequence>MQLESTQTYYDNKGNALDELGRREEAMESYKKAIKIDSNNNDAYNDIGDAFYHEKKYEEALKHSKIQLESN</sequence>
<organism evidence="4 5">
    <name type="scientific">Blepharisma stoltei</name>
    <dbReference type="NCBI Taxonomy" id="1481888"/>
    <lineage>
        <taxon>Eukaryota</taxon>
        <taxon>Sar</taxon>
        <taxon>Alveolata</taxon>
        <taxon>Ciliophora</taxon>
        <taxon>Postciliodesmatophora</taxon>
        <taxon>Heterotrichea</taxon>
        <taxon>Heterotrichida</taxon>
        <taxon>Blepharismidae</taxon>
        <taxon>Blepharisma</taxon>
    </lineage>
</organism>
<evidence type="ECO:0008006" key="6">
    <source>
        <dbReference type="Google" id="ProtNLM"/>
    </source>
</evidence>
<dbReference type="PROSITE" id="PS50005">
    <property type="entry name" value="TPR"/>
    <property type="match status" value="1"/>
</dbReference>
<dbReference type="Gene3D" id="1.25.40.10">
    <property type="entry name" value="Tetratricopeptide repeat domain"/>
    <property type="match status" value="1"/>
</dbReference>